<evidence type="ECO:0000259" key="4">
    <source>
        <dbReference type="PROSITE" id="PS50002"/>
    </source>
</evidence>
<dbReference type="PRINTS" id="PR00452">
    <property type="entry name" value="SH3DOMAIN"/>
</dbReference>
<reference evidence="5" key="1">
    <citation type="journal article" date="2021" name="Open Biol.">
        <title>Shared evolutionary footprints suggest mitochondrial oxidative damage underlies multiple complex I losses in fungi.</title>
        <authorList>
            <person name="Schikora-Tamarit M.A."/>
            <person name="Marcet-Houben M."/>
            <person name="Nosek J."/>
            <person name="Gabaldon T."/>
        </authorList>
    </citation>
    <scope>NUCLEOTIDE SEQUENCE</scope>
    <source>
        <strain evidence="5">CBS6341</strain>
    </source>
</reference>
<keyword evidence="6" id="KW-1185">Reference proteome</keyword>
<dbReference type="CDD" id="cd00174">
    <property type="entry name" value="SH3"/>
    <property type="match status" value="1"/>
</dbReference>
<dbReference type="AlphaFoldDB" id="A0A9P8PY21"/>
<proteinExistence type="predicted"/>
<dbReference type="PRINTS" id="PR00499">
    <property type="entry name" value="P67PHOX"/>
</dbReference>
<dbReference type="SUPFAM" id="SSF50044">
    <property type="entry name" value="SH3-domain"/>
    <property type="match status" value="1"/>
</dbReference>
<dbReference type="Pfam" id="PF00018">
    <property type="entry name" value="SH3_1"/>
    <property type="match status" value="1"/>
</dbReference>
<feature type="domain" description="SH3" evidence="4">
    <location>
        <begin position="68"/>
        <end position="127"/>
    </location>
</feature>
<dbReference type="PROSITE" id="PS50002">
    <property type="entry name" value="SH3"/>
    <property type="match status" value="1"/>
</dbReference>
<sequence>MLPQELEFLLDSNVITQNFFNQIVSKLPDRYKEGSSPIDFASLSPVAPVSVPQVAPTLDTYSSQPTSQNSEYCEAIYDYNAQQSEDISLRKGDKITVIAKLSQDWWKGEANGKVGMFPSNYVKPSFRQSSPAPSYNQEYQSSSNSPHFPQQQQLYAPQAQQQQFYYQSPQPQQQQLQPQPQAQQVVVQQDQQQHHNGSAAFKRFGSKLGNAAIFGAGATIGSDLVNSIF</sequence>
<evidence type="ECO:0000313" key="6">
    <source>
        <dbReference type="Proteomes" id="UP000769528"/>
    </source>
</evidence>
<dbReference type="FunFam" id="2.30.30.40:FF:000072">
    <property type="entry name" value="Unconventional Myosin IB"/>
    <property type="match status" value="1"/>
</dbReference>
<dbReference type="InterPro" id="IPR036028">
    <property type="entry name" value="SH3-like_dom_sf"/>
</dbReference>
<feature type="compositionally biased region" description="Low complexity" evidence="3">
    <location>
        <begin position="133"/>
        <end position="153"/>
    </location>
</feature>
<evidence type="ECO:0000313" key="5">
    <source>
        <dbReference type="EMBL" id="KAH3680423.1"/>
    </source>
</evidence>
<gene>
    <name evidence="5" type="ORF">WICMUC_000354</name>
</gene>
<feature type="region of interest" description="Disordered" evidence="3">
    <location>
        <begin position="125"/>
        <end position="153"/>
    </location>
</feature>
<dbReference type="InterPro" id="IPR050670">
    <property type="entry name" value="STAM"/>
</dbReference>
<accession>A0A9P8PY21</accession>
<dbReference type="EMBL" id="JAEUBF010000117">
    <property type="protein sequence ID" value="KAH3680423.1"/>
    <property type="molecule type" value="Genomic_DNA"/>
</dbReference>
<dbReference type="PANTHER" id="PTHR45929">
    <property type="entry name" value="JAK PATHWAY SIGNAL TRANSDUCTION ADAPTOR MOLECULE"/>
    <property type="match status" value="1"/>
</dbReference>
<keyword evidence="1 2" id="KW-0728">SH3 domain</keyword>
<protein>
    <recommendedName>
        <fullName evidence="4">SH3 domain-containing protein</fullName>
    </recommendedName>
</protein>
<name>A0A9P8PY21_9ASCO</name>
<dbReference type="SMART" id="SM00326">
    <property type="entry name" value="SH3"/>
    <property type="match status" value="1"/>
</dbReference>
<dbReference type="InterPro" id="IPR001452">
    <property type="entry name" value="SH3_domain"/>
</dbReference>
<organism evidence="5 6">
    <name type="scientific">Wickerhamomyces mucosus</name>
    <dbReference type="NCBI Taxonomy" id="1378264"/>
    <lineage>
        <taxon>Eukaryota</taxon>
        <taxon>Fungi</taxon>
        <taxon>Dikarya</taxon>
        <taxon>Ascomycota</taxon>
        <taxon>Saccharomycotina</taxon>
        <taxon>Saccharomycetes</taxon>
        <taxon>Phaffomycetales</taxon>
        <taxon>Wickerhamomycetaceae</taxon>
        <taxon>Wickerhamomyces</taxon>
    </lineage>
</organism>
<dbReference type="Gene3D" id="2.30.30.40">
    <property type="entry name" value="SH3 Domains"/>
    <property type="match status" value="1"/>
</dbReference>
<evidence type="ECO:0000256" key="3">
    <source>
        <dbReference type="SAM" id="MobiDB-lite"/>
    </source>
</evidence>
<dbReference type="PANTHER" id="PTHR45929:SF7">
    <property type="entry name" value="LAS SEVENTEEN-BINDING PROTEIN 1"/>
    <property type="match status" value="1"/>
</dbReference>
<evidence type="ECO:0000256" key="1">
    <source>
        <dbReference type="ARBA" id="ARBA00022443"/>
    </source>
</evidence>
<dbReference type="Proteomes" id="UP000769528">
    <property type="component" value="Unassembled WGS sequence"/>
</dbReference>
<comment type="caution">
    <text evidence="5">The sequence shown here is derived from an EMBL/GenBank/DDBJ whole genome shotgun (WGS) entry which is preliminary data.</text>
</comment>
<reference evidence="5" key="2">
    <citation type="submission" date="2021-01" db="EMBL/GenBank/DDBJ databases">
        <authorList>
            <person name="Schikora-Tamarit M.A."/>
        </authorList>
    </citation>
    <scope>NUCLEOTIDE SEQUENCE</scope>
    <source>
        <strain evidence="5">CBS6341</strain>
    </source>
</reference>
<dbReference type="OrthoDB" id="6250593at2759"/>
<evidence type="ECO:0000256" key="2">
    <source>
        <dbReference type="PROSITE-ProRule" id="PRU00192"/>
    </source>
</evidence>